<reference evidence="1 3" key="1">
    <citation type="journal article" date="2020" name="Stud. Mycol.">
        <title>101 Dothideomycetes genomes: a test case for predicting lifestyles and emergence of pathogens.</title>
        <authorList>
            <person name="Haridas S."/>
            <person name="Albert R."/>
            <person name="Binder M."/>
            <person name="Bloem J."/>
            <person name="Labutti K."/>
            <person name="Salamov A."/>
            <person name="Andreopoulos B."/>
            <person name="Baker S."/>
            <person name="Barry K."/>
            <person name="Bills G."/>
            <person name="Bluhm B."/>
            <person name="Cannon C."/>
            <person name="Castanera R."/>
            <person name="Culley D."/>
            <person name="Daum C."/>
            <person name="Ezra D."/>
            <person name="Gonzalez J."/>
            <person name="Henrissat B."/>
            <person name="Kuo A."/>
            <person name="Liang C."/>
            <person name="Lipzen A."/>
            <person name="Lutzoni F."/>
            <person name="Magnuson J."/>
            <person name="Mondo S."/>
            <person name="Nolan M."/>
            <person name="Ohm R."/>
            <person name="Pangilinan J."/>
            <person name="Park H.-J."/>
            <person name="Ramirez L."/>
            <person name="Alfaro M."/>
            <person name="Sun H."/>
            <person name="Tritt A."/>
            <person name="Yoshinaga Y."/>
            <person name="Zwiers L.-H."/>
            <person name="Turgeon B."/>
            <person name="Goodwin S."/>
            <person name="Spatafora J."/>
            <person name="Crous P."/>
            <person name="Grigoriev I."/>
        </authorList>
    </citation>
    <scope>NUCLEOTIDE SEQUENCE</scope>
    <source>
        <strain evidence="1 3">CBS 304.34</strain>
    </source>
</reference>
<sequence length="477" mass="55101">MISSQDPAIDEISEQLASTCMNQPPRNEYLGLPYELMLQWCEEHGIRETTSWERLPLLAPESRKAILEGRKASHGIKTILSGPFVTVLEDTLFYSTRPRLKKLEEISLIEAYRSQITTLSFCGLQFAPEGDVSRCNKGRTPEECANWAKEWDECTQRGRDQEEFRSSGEYIRALSQILTRFPKLKHIRSWPVHPERSEGYWIDTRKLGDGPNRRFRWERTDAHLYKNAADTGYREQDRYKQGDDLKLLFAALFIAKIRLKTFTTPHLANTARWVAISDKNLRNIHCGLCAAVFSELEELRINIHNASSFSDADEIGIWRVLSAAPNLKLLDLTFTAISESHSIYFTGLVKIHMPKLEELRLNFDHSTTLKPDEFLGIFRPDISRLLGLRRLCLGYMSINAGTWEHVLTELGTRLDLESLWLISPRFDDVVLPHHYVAYSNWEYKRFDAGDRPAFYEAARSVRVIDDWEPFETAQLVA</sequence>
<evidence type="ECO:0000313" key="1">
    <source>
        <dbReference type="EMBL" id="KAF2804525.1"/>
    </source>
</evidence>
<proteinExistence type="predicted"/>
<keyword evidence="2" id="KW-1185">Reference proteome</keyword>
<dbReference type="Proteomes" id="UP000504636">
    <property type="component" value="Unplaced"/>
</dbReference>
<reference evidence="3" key="3">
    <citation type="submission" date="2025-04" db="UniProtKB">
        <authorList>
            <consortium name="RefSeq"/>
        </authorList>
    </citation>
    <scope>IDENTIFICATION</scope>
    <source>
        <strain evidence="3">CBS 304.34</strain>
    </source>
</reference>
<dbReference type="EMBL" id="MU003712">
    <property type="protein sequence ID" value="KAF2804525.1"/>
    <property type="molecule type" value="Genomic_DNA"/>
</dbReference>
<evidence type="ECO:0008006" key="4">
    <source>
        <dbReference type="Google" id="ProtNLM"/>
    </source>
</evidence>
<dbReference type="RefSeq" id="XP_033571489.1">
    <property type="nucleotide sequence ID" value="XM_033723890.1"/>
</dbReference>
<dbReference type="AlphaFoldDB" id="A0A6A6Y8S0"/>
<organism evidence="1">
    <name type="scientific">Mytilinidion resinicola</name>
    <dbReference type="NCBI Taxonomy" id="574789"/>
    <lineage>
        <taxon>Eukaryota</taxon>
        <taxon>Fungi</taxon>
        <taxon>Dikarya</taxon>
        <taxon>Ascomycota</taxon>
        <taxon>Pezizomycotina</taxon>
        <taxon>Dothideomycetes</taxon>
        <taxon>Pleosporomycetidae</taxon>
        <taxon>Mytilinidiales</taxon>
        <taxon>Mytilinidiaceae</taxon>
        <taxon>Mytilinidion</taxon>
    </lineage>
</organism>
<reference evidence="3" key="2">
    <citation type="submission" date="2020-04" db="EMBL/GenBank/DDBJ databases">
        <authorList>
            <consortium name="NCBI Genome Project"/>
        </authorList>
    </citation>
    <scope>NUCLEOTIDE SEQUENCE</scope>
    <source>
        <strain evidence="3">CBS 304.34</strain>
    </source>
</reference>
<accession>A0A6A6Y8S0</accession>
<name>A0A6A6Y8S0_9PEZI</name>
<dbReference type="Gene3D" id="3.80.10.10">
    <property type="entry name" value="Ribonuclease Inhibitor"/>
    <property type="match status" value="1"/>
</dbReference>
<evidence type="ECO:0000313" key="2">
    <source>
        <dbReference type="Proteomes" id="UP000504636"/>
    </source>
</evidence>
<dbReference type="SUPFAM" id="SSF52047">
    <property type="entry name" value="RNI-like"/>
    <property type="match status" value="1"/>
</dbReference>
<protein>
    <recommendedName>
        <fullName evidence="4">RNI-like protein</fullName>
    </recommendedName>
</protein>
<dbReference type="GeneID" id="54464783"/>
<gene>
    <name evidence="1 3" type="ORF">BDZ99DRAFT_502413</name>
</gene>
<evidence type="ECO:0000313" key="3">
    <source>
        <dbReference type="RefSeq" id="XP_033571489.1"/>
    </source>
</evidence>
<dbReference type="OrthoDB" id="3792931at2759"/>
<dbReference type="InterPro" id="IPR032675">
    <property type="entry name" value="LRR_dom_sf"/>
</dbReference>